<accession>A0ACC0QJX4</accession>
<dbReference type="Proteomes" id="UP001065298">
    <property type="component" value="Chromosome 10"/>
</dbReference>
<name>A0ACC0QJX4_9HYPO</name>
<reference evidence="1" key="1">
    <citation type="submission" date="2022-06" db="EMBL/GenBank/DDBJ databases">
        <title>Fusarium solani species complex genomes reveal bases of compartmentalisation and animal pathogenesis.</title>
        <authorList>
            <person name="Tsai I.J."/>
        </authorList>
    </citation>
    <scope>NUCLEOTIDE SEQUENCE</scope>
    <source>
        <strain evidence="1">Fu6.1</strain>
    </source>
</reference>
<dbReference type="EMBL" id="CM046512">
    <property type="protein sequence ID" value="KAI8655248.1"/>
    <property type="molecule type" value="Genomic_DNA"/>
</dbReference>
<comment type="caution">
    <text evidence="1">The sequence shown here is derived from an EMBL/GenBank/DDBJ whole genome shotgun (WGS) entry which is preliminary data.</text>
</comment>
<organism evidence="1 2">
    <name type="scientific">Fusarium keratoplasticum</name>
    <dbReference type="NCBI Taxonomy" id="1328300"/>
    <lineage>
        <taxon>Eukaryota</taxon>
        <taxon>Fungi</taxon>
        <taxon>Dikarya</taxon>
        <taxon>Ascomycota</taxon>
        <taxon>Pezizomycotina</taxon>
        <taxon>Sordariomycetes</taxon>
        <taxon>Hypocreomycetidae</taxon>
        <taxon>Hypocreales</taxon>
        <taxon>Nectriaceae</taxon>
        <taxon>Fusarium</taxon>
        <taxon>Fusarium solani species complex</taxon>
    </lineage>
</organism>
<sequence>MKIAGSGRLRWYCTPCQKQCRDANSFKQHTLSESHTRRIDNIRNVHETIDDFFQQFQISFLRLLQTSYQEKSVHSNRFYQTYIADKHHIHLNSTRWSSLAELIKHLGREGLCRTEEKDDGLYVAWIDRSPEAVRRTDALKKRDQADAASKTREDDIIKVQIERAHANRKPSPTATSLSMPLPTEPGPAIAFQLTTDTKGTLKNTGGSVKKVNAFKTAKQNLQEAKKRKQSEAASTDEPPSKRS</sequence>
<evidence type="ECO:0000313" key="2">
    <source>
        <dbReference type="Proteomes" id="UP001065298"/>
    </source>
</evidence>
<gene>
    <name evidence="1" type="ORF">NCS57_01273100</name>
</gene>
<proteinExistence type="predicted"/>
<protein>
    <submittedName>
        <fullName evidence="1">C2H2-type domain-containing protein</fullName>
    </submittedName>
</protein>
<evidence type="ECO:0000313" key="1">
    <source>
        <dbReference type="EMBL" id="KAI8655248.1"/>
    </source>
</evidence>
<keyword evidence="2" id="KW-1185">Reference proteome</keyword>